<proteinExistence type="predicted"/>
<gene>
    <name evidence="2" type="ORF">D2V05_16955</name>
    <name evidence="3" type="ORF">FQ017_16805</name>
</gene>
<dbReference type="EMBL" id="VNWK01000035">
    <property type="protein sequence ID" value="TXJ91511.1"/>
    <property type="molecule type" value="Genomic_DNA"/>
</dbReference>
<evidence type="ECO:0000313" key="2">
    <source>
        <dbReference type="EMBL" id="RIV42483.1"/>
    </source>
</evidence>
<dbReference type="EMBL" id="QXFI01000035">
    <property type="protein sequence ID" value="RIV42483.1"/>
    <property type="molecule type" value="Genomic_DNA"/>
</dbReference>
<organism evidence="2 4">
    <name type="scientific">Flagellimonas pelagia</name>
    <dbReference type="NCBI Taxonomy" id="2306998"/>
    <lineage>
        <taxon>Bacteria</taxon>
        <taxon>Pseudomonadati</taxon>
        <taxon>Bacteroidota</taxon>
        <taxon>Flavobacteriia</taxon>
        <taxon>Flavobacteriales</taxon>
        <taxon>Flavobacteriaceae</taxon>
        <taxon>Flagellimonas</taxon>
    </lineage>
</organism>
<evidence type="ECO:0000313" key="3">
    <source>
        <dbReference type="EMBL" id="TXJ91511.1"/>
    </source>
</evidence>
<dbReference type="Proteomes" id="UP000266691">
    <property type="component" value="Unassembled WGS sequence"/>
</dbReference>
<dbReference type="Proteomes" id="UP000321621">
    <property type="component" value="Unassembled WGS sequence"/>
</dbReference>
<comment type="caution">
    <text evidence="2">The sequence shown here is derived from an EMBL/GenBank/DDBJ whole genome shotgun (WGS) entry which is preliminary data.</text>
</comment>
<dbReference type="Gene3D" id="2.60.120.1390">
    <property type="match status" value="1"/>
</dbReference>
<protein>
    <submittedName>
        <fullName evidence="2">DUF2961 domain-containing protein</fullName>
    </submittedName>
</protein>
<dbReference type="OrthoDB" id="2518538at2"/>
<dbReference type="AlphaFoldDB" id="A0A3A1NG42"/>
<reference evidence="3 5" key="2">
    <citation type="submission" date="2019-07" db="EMBL/GenBank/DDBJ databases">
        <title>Draft genome of two Muricauda strains isolated from deep sea.</title>
        <authorList>
            <person name="Sun C."/>
        </authorList>
    </citation>
    <scope>NUCLEOTIDE SEQUENCE [LARGE SCALE GENOMIC DNA]</scope>
    <source>
        <strain evidence="3 5">72</strain>
    </source>
</reference>
<evidence type="ECO:0000313" key="4">
    <source>
        <dbReference type="Proteomes" id="UP000266691"/>
    </source>
</evidence>
<name>A0A3A1NG42_9FLAO</name>
<feature type="chain" id="PRO_5017258506" evidence="1">
    <location>
        <begin position="27"/>
        <end position="389"/>
    </location>
</feature>
<reference evidence="2 4" key="1">
    <citation type="submission" date="2018-08" db="EMBL/GenBank/DDBJ databases">
        <title>Proposal of Muricauda 72 sp.nov. and Muricauda NH166 sp.nov., isolated from seawater.</title>
        <authorList>
            <person name="Cheng H."/>
            <person name="Wu Y.-H."/>
            <person name="Guo L.-L."/>
            <person name="Xu X.-W."/>
        </authorList>
    </citation>
    <scope>NUCLEOTIDE SEQUENCE [LARGE SCALE GENOMIC DNA]</scope>
    <source>
        <strain evidence="2 4">72</strain>
    </source>
</reference>
<dbReference type="Pfam" id="PF11175">
    <property type="entry name" value="DUF2961"/>
    <property type="match status" value="1"/>
</dbReference>
<sequence>MTIKKYRVINLSLTLALSFLSMASMAQTNDSYNGLNPNLGNIYRLSDAKTRSISPENFDGTPGKGGMAELGDGTGSHAARELGQGWKVSPSVKIGPGETFTLAEIEEEGAIQHIWMTPTGNWRFSILRFYWDGEEEPSVEVPVGDFFGMGWGEYAPLNSLPITVNPGSAFNSYWPMPFRKKCRITMENIGTEEMYLYYQVDYTLTKVPKDAAYFHAQFRRSSPTVGSIHTLVDGIKGKGHYVGTYMAWQVNNRGWWGEGEIKFYMDGDKKFPTIAGTGTEDYFLGSYNFENKREKAYESYSTPYAGLHQIIKPDGLYDSQQRFGLYRWHVQDPIRFDKDLKITIQDLGWRSDHRYLQQKSDISSVVFWYQTEPHAHFPKLPSKNDLEVN</sequence>
<evidence type="ECO:0000256" key="1">
    <source>
        <dbReference type="SAM" id="SignalP"/>
    </source>
</evidence>
<feature type="signal peptide" evidence="1">
    <location>
        <begin position="1"/>
        <end position="26"/>
    </location>
</feature>
<evidence type="ECO:0000313" key="5">
    <source>
        <dbReference type="Proteomes" id="UP000321621"/>
    </source>
</evidence>
<keyword evidence="1" id="KW-0732">Signal</keyword>
<dbReference type="RefSeq" id="WP_119648713.1">
    <property type="nucleotide sequence ID" value="NZ_QXFI01000035.1"/>
</dbReference>
<keyword evidence="5" id="KW-1185">Reference proteome</keyword>
<dbReference type="InterPro" id="IPR021345">
    <property type="entry name" value="DUF2961"/>
</dbReference>
<accession>A0A3A1NG42</accession>